<dbReference type="UniPathway" id="UPA00148">
    <property type="reaction ID" value="UER00236"/>
</dbReference>
<dbReference type="GO" id="GO:0008820">
    <property type="term" value="F:cobinamide phosphate guanylyltransferase activity"/>
    <property type="evidence" value="ECO:0007669"/>
    <property type="project" value="UniProtKB-EC"/>
</dbReference>
<keyword evidence="11 20" id="KW-0808">Transferase</keyword>
<feature type="binding site" evidence="19">
    <location>
        <begin position="9"/>
        <end position="16"/>
    </location>
    <ligand>
        <name>GTP</name>
        <dbReference type="ChEBI" id="CHEBI:37565"/>
    </ligand>
</feature>
<dbReference type="AlphaFoldDB" id="E3D083"/>
<dbReference type="Proteomes" id="UP000005096">
    <property type="component" value="Chromosome"/>
</dbReference>
<evidence type="ECO:0000256" key="17">
    <source>
        <dbReference type="ARBA" id="ARBA00030571"/>
    </source>
</evidence>
<evidence type="ECO:0000256" key="14">
    <source>
        <dbReference type="ARBA" id="ARBA00022840"/>
    </source>
</evidence>
<accession>E3D083</accession>
<feature type="binding site" evidence="19">
    <location>
        <position position="83"/>
    </location>
    <ligand>
        <name>GTP</name>
        <dbReference type="ChEBI" id="CHEBI:37565"/>
    </ligand>
</feature>
<feature type="binding site" evidence="19">
    <location>
        <begin position="35"/>
        <end position="37"/>
    </location>
    <ligand>
        <name>GTP</name>
        <dbReference type="ChEBI" id="CHEBI:37565"/>
    </ligand>
</feature>
<feature type="binding site" evidence="19">
    <location>
        <begin position="52"/>
        <end position="55"/>
    </location>
    <ligand>
        <name>GTP</name>
        <dbReference type="ChEBI" id="CHEBI:37565"/>
    </ligand>
</feature>
<dbReference type="PIRSF" id="PIRSF006135">
    <property type="entry name" value="CobU"/>
    <property type="match status" value="1"/>
</dbReference>
<dbReference type="InterPro" id="IPR003203">
    <property type="entry name" value="CobU/CobP"/>
</dbReference>
<dbReference type="EMBL" id="CM001022">
    <property type="protein sequence ID" value="EFQ24756.1"/>
    <property type="molecule type" value="Genomic_DNA"/>
</dbReference>
<dbReference type="eggNOG" id="COG2087">
    <property type="taxonomic scope" value="Bacteria"/>
</dbReference>
<feature type="active site" description="GMP-histidine intermediate" evidence="18">
    <location>
        <position position="51"/>
    </location>
</feature>
<keyword evidence="13" id="KW-0418">Kinase</keyword>
<gene>
    <name evidence="20" type="ORF">Apau_2349</name>
</gene>
<evidence type="ECO:0000256" key="19">
    <source>
        <dbReference type="PIRSR" id="PIRSR006135-2"/>
    </source>
</evidence>
<comment type="catalytic activity">
    <reaction evidence="1">
        <text>adenosylcob(III)inamide + ATP = adenosylcob(III)inamide phosphate + ADP + H(+)</text>
        <dbReference type="Rhea" id="RHEA:15769"/>
        <dbReference type="ChEBI" id="CHEBI:2480"/>
        <dbReference type="ChEBI" id="CHEBI:15378"/>
        <dbReference type="ChEBI" id="CHEBI:30616"/>
        <dbReference type="ChEBI" id="CHEBI:58502"/>
        <dbReference type="ChEBI" id="CHEBI:456216"/>
        <dbReference type="EC" id="2.7.1.156"/>
    </reaction>
</comment>
<feature type="binding site" evidence="19">
    <location>
        <position position="63"/>
    </location>
    <ligand>
        <name>GTP</name>
        <dbReference type="ChEBI" id="CHEBI:37565"/>
    </ligand>
</feature>
<evidence type="ECO:0000313" key="20">
    <source>
        <dbReference type="EMBL" id="EFQ24756.1"/>
    </source>
</evidence>
<dbReference type="PaxDb" id="584708-Apau_2349"/>
<comment type="function">
    <text evidence="4">Catalyzes ATP-dependent phosphorylation of adenosylcobinamide and addition of GMP to adenosylcobinamide phosphate.</text>
</comment>
<evidence type="ECO:0000256" key="8">
    <source>
        <dbReference type="ARBA" id="ARBA00012016"/>
    </source>
</evidence>
<evidence type="ECO:0000256" key="16">
    <source>
        <dbReference type="ARBA" id="ARBA00029570"/>
    </source>
</evidence>
<dbReference type="GO" id="GO:0005524">
    <property type="term" value="F:ATP binding"/>
    <property type="evidence" value="ECO:0007669"/>
    <property type="project" value="UniProtKB-KW"/>
</dbReference>
<dbReference type="EC" id="2.7.7.62" evidence="9"/>
<keyword evidence="10" id="KW-0169">Cobalamin biosynthesis</keyword>
<keyword evidence="14" id="KW-0067">ATP-binding</keyword>
<evidence type="ECO:0000256" key="4">
    <source>
        <dbReference type="ARBA" id="ARBA00003889"/>
    </source>
</evidence>
<comment type="pathway">
    <text evidence="5">Cofactor biosynthesis; adenosylcobalamin biosynthesis; adenosylcobalamin from cob(II)yrinate a,c-diamide: step 6/7.</text>
</comment>
<evidence type="ECO:0000256" key="10">
    <source>
        <dbReference type="ARBA" id="ARBA00022573"/>
    </source>
</evidence>
<dbReference type="PANTHER" id="PTHR34848">
    <property type="match status" value="1"/>
</dbReference>
<dbReference type="InterPro" id="IPR027417">
    <property type="entry name" value="P-loop_NTPase"/>
</dbReference>
<protein>
    <recommendedName>
        <fullName evidence="16">Adenosylcobinamide kinase</fullName>
        <ecNumber evidence="8">2.7.1.156</ecNumber>
        <ecNumber evidence="9">2.7.7.62</ecNumber>
    </recommendedName>
    <alternativeName>
        <fullName evidence="17">Adenosylcobinamide-phosphate guanylyltransferase</fullName>
    </alternativeName>
</protein>
<evidence type="ECO:0000313" key="21">
    <source>
        <dbReference type="Proteomes" id="UP000005096"/>
    </source>
</evidence>
<dbReference type="SUPFAM" id="SSF52540">
    <property type="entry name" value="P-loop containing nucleoside triphosphate hydrolases"/>
    <property type="match status" value="1"/>
</dbReference>
<evidence type="ECO:0000256" key="13">
    <source>
        <dbReference type="ARBA" id="ARBA00022777"/>
    </source>
</evidence>
<evidence type="ECO:0000256" key="5">
    <source>
        <dbReference type="ARBA" id="ARBA00004692"/>
    </source>
</evidence>
<dbReference type="EC" id="2.7.1.156" evidence="8"/>
<evidence type="ECO:0000256" key="18">
    <source>
        <dbReference type="PIRSR" id="PIRSR006135-1"/>
    </source>
</evidence>
<dbReference type="Gene3D" id="3.40.50.300">
    <property type="entry name" value="P-loop containing nucleotide triphosphate hydrolases"/>
    <property type="match status" value="1"/>
</dbReference>
<evidence type="ECO:0000256" key="3">
    <source>
        <dbReference type="ARBA" id="ARBA00001522"/>
    </source>
</evidence>
<comment type="pathway">
    <text evidence="6">Cofactor biosynthesis; adenosylcobalamin biosynthesis; adenosylcobalamin from cob(II)yrinate a,c-diamide: step 5/7.</text>
</comment>
<comment type="similarity">
    <text evidence="7">Belongs to the CobU/CobP family.</text>
</comment>
<dbReference type="STRING" id="584708.Apau_2349"/>
<dbReference type="Pfam" id="PF02283">
    <property type="entry name" value="CobU"/>
    <property type="match status" value="1"/>
</dbReference>
<proteinExistence type="inferred from homology"/>
<keyword evidence="12 19" id="KW-0547">Nucleotide-binding</keyword>
<evidence type="ECO:0000256" key="7">
    <source>
        <dbReference type="ARBA" id="ARBA00007490"/>
    </source>
</evidence>
<evidence type="ECO:0000256" key="1">
    <source>
        <dbReference type="ARBA" id="ARBA00000312"/>
    </source>
</evidence>
<dbReference type="GO" id="GO:0043752">
    <property type="term" value="F:adenosylcobinamide kinase activity"/>
    <property type="evidence" value="ECO:0007669"/>
    <property type="project" value="UniProtKB-EC"/>
</dbReference>
<keyword evidence="21" id="KW-1185">Reference proteome</keyword>
<evidence type="ECO:0000256" key="15">
    <source>
        <dbReference type="ARBA" id="ARBA00023134"/>
    </source>
</evidence>
<reference evidence="20 21" key="1">
    <citation type="journal article" date="2010" name="Stand. Genomic Sci.">
        <title>Non-contiguous finished genome sequence of Aminomonas paucivorans type strain (GLU-3).</title>
        <authorList>
            <person name="Pitluck S."/>
            <person name="Yasawong M."/>
            <person name="Held B."/>
            <person name="Lapidus A."/>
            <person name="Nolan M."/>
            <person name="Copeland A."/>
            <person name="Lucas S."/>
            <person name="Del Rio T.G."/>
            <person name="Tice H."/>
            <person name="Cheng J.F."/>
            <person name="Chertkov O."/>
            <person name="Goodwin L."/>
            <person name="Tapia R."/>
            <person name="Han C."/>
            <person name="Liolios K."/>
            <person name="Ivanova N."/>
            <person name="Mavromatis K."/>
            <person name="Ovchinnikova G."/>
            <person name="Pati A."/>
            <person name="Chen A."/>
            <person name="Palaniappan K."/>
            <person name="Land M."/>
            <person name="Hauser L."/>
            <person name="Chang Y.J."/>
            <person name="Jeffries C.D."/>
            <person name="Pukall R."/>
            <person name="Spring S."/>
            <person name="Rohde M."/>
            <person name="Sikorski J."/>
            <person name="Goker M."/>
            <person name="Woyke T."/>
            <person name="Bristow J."/>
            <person name="Eisen J.A."/>
            <person name="Markowitz V."/>
            <person name="Hugenholtz P."/>
            <person name="Kyrpides N.C."/>
            <person name="Klenk H.P."/>
        </authorList>
    </citation>
    <scope>NUCLEOTIDE SEQUENCE [LARGE SCALE GENOMIC DNA]</scope>
    <source>
        <strain evidence="20 21">DSM 12260</strain>
    </source>
</reference>
<keyword evidence="20" id="KW-0548">Nucleotidyltransferase</keyword>
<dbReference type="PANTHER" id="PTHR34848:SF1">
    <property type="entry name" value="BIFUNCTIONAL ADENOSYLCOBALAMIN BIOSYNTHESIS PROTEIN COBU"/>
    <property type="match status" value="1"/>
</dbReference>
<sequence>MGERTLILGGVRSGKSELAERLARAWDRGTVAYLATGEARDEEMALRIRRHRERRPASWETWEGAPEDLPGAVRAREGVLLVDCLTLWASRLMFREPSSEGEDEGAWQEAQGRILALGRDLLAAPGPGVRLILVSNEVGCCLIPPNRLGRRFQELQGRLNRLAAEGADRVALVVAGLPLWIKGEAPEEGRA</sequence>
<keyword evidence="15 19" id="KW-0342">GTP-binding</keyword>
<dbReference type="HOGENOM" id="CLU_094161_0_1_0"/>
<dbReference type="CDD" id="cd00544">
    <property type="entry name" value="CobU"/>
    <property type="match status" value="1"/>
</dbReference>
<name>E3D083_9BACT</name>
<evidence type="ECO:0000256" key="6">
    <source>
        <dbReference type="ARBA" id="ARBA00005159"/>
    </source>
</evidence>
<evidence type="ECO:0000256" key="12">
    <source>
        <dbReference type="ARBA" id="ARBA00022741"/>
    </source>
</evidence>
<dbReference type="GO" id="GO:0009236">
    <property type="term" value="P:cobalamin biosynthetic process"/>
    <property type="evidence" value="ECO:0007669"/>
    <property type="project" value="UniProtKB-UniPathway"/>
</dbReference>
<evidence type="ECO:0000256" key="2">
    <source>
        <dbReference type="ARBA" id="ARBA00000711"/>
    </source>
</evidence>
<dbReference type="RefSeq" id="WP_006302004.1">
    <property type="nucleotide sequence ID" value="NZ_CM001022.1"/>
</dbReference>
<evidence type="ECO:0000256" key="9">
    <source>
        <dbReference type="ARBA" id="ARBA00012523"/>
    </source>
</evidence>
<organism evidence="20 21">
    <name type="scientific">Aminomonas paucivorans DSM 12260</name>
    <dbReference type="NCBI Taxonomy" id="584708"/>
    <lineage>
        <taxon>Bacteria</taxon>
        <taxon>Thermotogati</taxon>
        <taxon>Synergistota</taxon>
        <taxon>Synergistia</taxon>
        <taxon>Synergistales</taxon>
        <taxon>Synergistaceae</taxon>
        <taxon>Aminomonas</taxon>
    </lineage>
</organism>
<dbReference type="GO" id="GO:0005525">
    <property type="term" value="F:GTP binding"/>
    <property type="evidence" value="ECO:0007669"/>
    <property type="project" value="UniProtKB-KW"/>
</dbReference>
<comment type="catalytic activity">
    <reaction evidence="3">
        <text>adenosylcob(III)inamide + GTP = adenosylcob(III)inamide phosphate + GDP + H(+)</text>
        <dbReference type="Rhea" id="RHEA:15765"/>
        <dbReference type="ChEBI" id="CHEBI:2480"/>
        <dbReference type="ChEBI" id="CHEBI:15378"/>
        <dbReference type="ChEBI" id="CHEBI:37565"/>
        <dbReference type="ChEBI" id="CHEBI:58189"/>
        <dbReference type="ChEBI" id="CHEBI:58502"/>
        <dbReference type="EC" id="2.7.1.156"/>
    </reaction>
</comment>
<comment type="catalytic activity">
    <reaction evidence="2">
        <text>adenosylcob(III)inamide phosphate + GTP + H(+) = adenosylcob(III)inamide-GDP + diphosphate</text>
        <dbReference type="Rhea" id="RHEA:22712"/>
        <dbReference type="ChEBI" id="CHEBI:15378"/>
        <dbReference type="ChEBI" id="CHEBI:33019"/>
        <dbReference type="ChEBI" id="CHEBI:37565"/>
        <dbReference type="ChEBI" id="CHEBI:58502"/>
        <dbReference type="ChEBI" id="CHEBI:60487"/>
        <dbReference type="EC" id="2.7.7.62"/>
    </reaction>
</comment>
<evidence type="ECO:0000256" key="11">
    <source>
        <dbReference type="ARBA" id="ARBA00022679"/>
    </source>
</evidence>